<evidence type="ECO:0000256" key="2">
    <source>
        <dbReference type="ARBA" id="ARBA00022917"/>
    </source>
</evidence>
<evidence type="ECO:0000259" key="3">
    <source>
        <dbReference type="Pfam" id="PF01765"/>
    </source>
</evidence>
<dbReference type="STRING" id="857967.G0R3P6"/>
<feature type="domain" description="Ribosome recycling factor" evidence="3">
    <location>
        <begin position="9"/>
        <end position="169"/>
    </location>
</feature>
<accession>G0R3P6</accession>
<dbReference type="OrthoDB" id="407355at2759"/>
<dbReference type="Pfam" id="PF01765">
    <property type="entry name" value="RRF"/>
    <property type="match status" value="1"/>
</dbReference>
<name>G0R3P6_ICHMU</name>
<dbReference type="Gene3D" id="3.30.1360.40">
    <property type="match status" value="1"/>
</dbReference>
<reference evidence="4 5" key="1">
    <citation type="submission" date="2011-07" db="EMBL/GenBank/DDBJ databases">
        <authorList>
            <person name="Coyne R."/>
            <person name="Brami D."/>
            <person name="Johnson J."/>
            <person name="Hostetler J."/>
            <person name="Hannick L."/>
            <person name="Clark T."/>
            <person name="Cassidy-Hanley D."/>
            <person name="Inman J."/>
        </authorList>
    </citation>
    <scope>NUCLEOTIDE SEQUENCE [LARGE SCALE GENOMIC DNA]</scope>
    <source>
        <strain evidence="4 5">G5</strain>
    </source>
</reference>
<keyword evidence="2" id="KW-0648">Protein biosynthesis</keyword>
<dbReference type="InterPro" id="IPR023584">
    <property type="entry name" value="Ribosome_recyc_fac_dom"/>
</dbReference>
<evidence type="ECO:0000313" key="5">
    <source>
        <dbReference type="Proteomes" id="UP000008983"/>
    </source>
</evidence>
<dbReference type="EMBL" id="GL984311">
    <property type="protein sequence ID" value="EGR27901.1"/>
    <property type="molecule type" value="Genomic_DNA"/>
</dbReference>
<dbReference type="EC" id="3.6.3.14" evidence="4"/>
<organism evidence="4 5">
    <name type="scientific">Ichthyophthirius multifiliis</name>
    <name type="common">White spot disease agent</name>
    <name type="synonym">Ich</name>
    <dbReference type="NCBI Taxonomy" id="5932"/>
    <lineage>
        <taxon>Eukaryota</taxon>
        <taxon>Sar</taxon>
        <taxon>Alveolata</taxon>
        <taxon>Ciliophora</taxon>
        <taxon>Intramacronucleata</taxon>
        <taxon>Oligohymenophorea</taxon>
        <taxon>Hymenostomatida</taxon>
        <taxon>Ophryoglenina</taxon>
        <taxon>Ichthyophthirius</taxon>
    </lineage>
</organism>
<dbReference type="GO" id="GO:0005739">
    <property type="term" value="C:mitochondrion"/>
    <property type="evidence" value="ECO:0007669"/>
    <property type="project" value="TreeGrafter"/>
</dbReference>
<dbReference type="GeneID" id="14903983"/>
<evidence type="ECO:0000313" key="4">
    <source>
        <dbReference type="EMBL" id="EGR27901.1"/>
    </source>
</evidence>
<sequence>MQKTIEQIKIDFTKLKIGRLTAEMFEKYTITAYGEKTQITELCQIISKTMNTVQLNIYDESLVSAIIKILENSDLNLQIKKEGKNILCTMLGGNTKEVKQQIIKQIKAVSEKAKLVLRKQRHEALEQLKPFKKFESEDFIKNGEKEIENIHQKLINELDQLLKSKEKEINSA</sequence>
<proteinExistence type="inferred from homology"/>
<keyword evidence="5" id="KW-1185">Reference proteome</keyword>
<dbReference type="InterPro" id="IPR002661">
    <property type="entry name" value="Ribosome_recyc_fac"/>
</dbReference>
<dbReference type="PANTHER" id="PTHR20982:SF3">
    <property type="entry name" value="MITOCHONDRIAL RIBOSOME RECYCLING FACTOR PSEUDO 1"/>
    <property type="match status" value="1"/>
</dbReference>
<dbReference type="Gene3D" id="1.10.132.20">
    <property type="entry name" value="Ribosome-recycling factor"/>
    <property type="match status" value="1"/>
</dbReference>
<dbReference type="eggNOG" id="KOG4759">
    <property type="taxonomic scope" value="Eukaryota"/>
</dbReference>
<keyword evidence="4" id="KW-0378">Hydrolase</keyword>
<dbReference type="RefSeq" id="XP_004027246.1">
    <property type="nucleotide sequence ID" value="XM_004027197.1"/>
</dbReference>
<comment type="similarity">
    <text evidence="1">Belongs to the RRF family.</text>
</comment>
<dbReference type="InParanoid" id="G0R3P6"/>
<dbReference type="AlphaFoldDB" id="G0R3P6"/>
<gene>
    <name evidence="4" type="ORF">IMG5_186900</name>
</gene>
<protein>
    <submittedName>
        <fullName evidence="4">Ribosome recycling factor, putative</fullName>
        <ecNumber evidence="4">3.6.3.14</ecNumber>
    </submittedName>
</protein>
<dbReference type="GO" id="GO:0016787">
    <property type="term" value="F:hydrolase activity"/>
    <property type="evidence" value="ECO:0007669"/>
    <property type="project" value="UniProtKB-KW"/>
</dbReference>
<dbReference type="Proteomes" id="UP000008983">
    <property type="component" value="Unassembled WGS sequence"/>
</dbReference>
<dbReference type="SUPFAM" id="SSF55194">
    <property type="entry name" value="Ribosome recycling factor, RRF"/>
    <property type="match status" value="1"/>
</dbReference>
<dbReference type="GO" id="GO:0006412">
    <property type="term" value="P:translation"/>
    <property type="evidence" value="ECO:0007669"/>
    <property type="project" value="UniProtKB-KW"/>
</dbReference>
<evidence type="ECO:0000256" key="1">
    <source>
        <dbReference type="ARBA" id="ARBA00005912"/>
    </source>
</evidence>
<dbReference type="GO" id="GO:0043023">
    <property type="term" value="F:ribosomal large subunit binding"/>
    <property type="evidence" value="ECO:0007669"/>
    <property type="project" value="TreeGrafter"/>
</dbReference>
<dbReference type="PANTHER" id="PTHR20982">
    <property type="entry name" value="RIBOSOME RECYCLING FACTOR"/>
    <property type="match status" value="1"/>
</dbReference>
<dbReference type="OMA" id="FNPMNNG"/>
<dbReference type="InterPro" id="IPR036191">
    <property type="entry name" value="RRF_sf"/>
</dbReference>